<feature type="domain" description="FAD dependent oxidoreductase" evidence="1">
    <location>
        <begin position="6"/>
        <end position="183"/>
    </location>
</feature>
<dbReference type="AlphaFoldDB" id="A0A9P9JPP0"/>
<dbReference type="RefSeq" id="XP_046040829.1">
    <property type="nucleotide sequence ID" value="XM_046189193.1"/>
</dbReference>
<dbReference type="GeneID" id="70219147"/>
<dbReference type="GO" id="GO:0005737">
    <property type="term" value="C:cytoplasm"/>
    <property type="evidence" value="ECO:0007669"/>
    <property type="project" value="TreeGrafter"/>
</dbReference>
<evidence type="ECO:0000259" key="1">
    <source>
        <dbReference type="Pfam" id="PF01266"/>
    </source>
</evidence>
<reference evidence="2" key="1">
    <citation type="journal article" date="2021" name="Nat. Commun.">
        <title>Genetic determinants of endophytism in the Arabidopsis root mycobiome.</title>
        <authorList>
            <person name="Mesny F."/>
            <person name="Miyauchi S."/>
            <person name="Thiergart T."/>
            <person name="Pickel B."/>
            <person name="Atanasova L."/>
            <person name="Karlsson M."/>
            <person name="Huettel B."/>
            <person name="Barry K.W."/>
            <person name="Haridas S."/>
            <person name="Chen C."/>
            <person name="Bauer D."/>
            <person name="Andreopoulos W."/>
            <person name="Pangilinan J."/>
            <person name="LaButti K."/>
            <person name="Riley R."/>
            <person name="Lipzen A."/>
            <person name="Clum A."/>
            <person name="Drula E."/>
            <person name="Henrissat B."/>
            <person name="Kohler A."/>
            <person name="Grigoriev I.V."/>
            <person name="Martin F.M."/>
            <person name="Hacquard S."/>
        </authorList>
    </citation>
    <scope>NUCLEOTIDE SEQUENCE</scope>
    <source>
        <strain evidence="2">MPI-CAGE-AT-0023</strain>
    </source>
</reference>
<dbReference type="Gene3D" id="3.50.50.60">
    <property type="entry name" value="FAD/NAD(P)-binding domain"/>
    <property type="match status" value="1"/>
</dbReference>
<dbReference type="PANTHER" id="PTHR13847">
    <property type="entry name" value="SARCOSINE DEHYDROGENASE-RELATED"/>
    <property type="match status" value="1"/>
</dbReference>
<evidence type="ECO:0000313" key="3">
    <source>
        <dbReference type="Proteomes" id="UP000720189"/>
    </source>
</evidence>
<organism evidence="2 3">
    <name type="scientific">Fusarium redolens</name>
    <dbReference type="NCBI Taxonomy" id="48865"/>
    <lineage>
        <taxon>Eukaryota</taxon>
        <taxon>Fungi</taxon>
        <taxon>Dikarya</taxon>
        <taxon>Ascomycota</taxon>
        <taxon>Pezizomycotina</taxon>
        <taxon>Sordariomycetes</taxon>
        <taxon>Hypocreomycetidae</taxon>
        <taxon>Hypocreales</taxon>
        <taxon>Nectriaceae</taxon>
        <taxon>Fusarium</taxon>
        <taxon>Fusarium redolens species complex</taxon>
    </lineage>
</organism>
<dbReference type="SUPFAM" id="SSF51971">
    <property type="entry name" value="Nucleotide-binding domain"/>
    <property type="match status" value="1"/>
</dbReference>
<dbReference type="Pfam" id="PF01266">
    <property type="entry name" value="DAO"/>
    <property type="match status" value="1"/>
</dbReference>
<dbReference type="InterPro" id="IPR006076">
    <property type="entry name" value="FAD-dep_OxRdtase"/>
</dbReference>
<dbReference type="PANTHER" id="PTHR13847:SF279">
    <property type="entry name" value="FAD DEPENDENT OXIDOREDUCTASE DOMAIN-CONTAINING PROTEIN-RELATED"/>
    <property type="match status" value="1"/>
</dbReference>
<protein>
    <submittedName>
        <fullName evidence="2">FAD dependent oxidoreductase</fullName>
    </submittedName>
</protein>
<dbReference type="Gene3D" id="3.30.9.10">
    <property type="entry name" value="D-Amino Acid Oxidase, subunit A, domain 2"/>
    <property type="match status" value="1"/>
</dbReference>
<name>A0A9P9JPP0_FUSRE</name>
<dbReference type="InterPro" id="IPR036188">
    <property type="entry name" value="FAD/NAD-bd_sf"/>
</dbReference>
<comment type="caution">
    <text evidence="2">The sequence shown here is derived from an EMBL/GenBank/DDBJ whole genome shotgun (WGS) entry which is preliminary data.</text>
</comment>
<accession>A0A9P9JPP0</accession>
<proteinExistence type="predicted"/>
<dbReference type="OrthoDB" id="429143at2759"/>
<feature type="non-terminal residue" evidence="2">
    <location>
        <position position="1"/>
    </location>
</feature>
<gene>
    <name evidence="2" type="ORF">BKA55DRAFT_531041</name>
</gene>
<sequence length="229" mass="26391">RGVIKAKQVVMTTNAYTAALLPEYEGKIVPYRAICSRITAPGRPPLLNNSYTLRFNDWDFDYLVPRPDGSIIVGVARQAYIRHLEDWYGNTNDRELIERARYYFNGYMQRHFHGWENSGARVDDIWTGPLPPTWLTTFTVMGYSSDRIPRVGPIPGRPGMFIMGGFTGHGMPQVFLCAKGLADIVLHNARFEATGILRIFEESKTRLQDKRDRILQMYKEPLERFESRL</sequence>
<dbReference type="EMBL" id="JAGMUX010000042">
    <property type="protein sequence ID" value="KAH7204849.1"/>
    <property type="molecule type" value="Genomic_DNA"/>
</dbReference>
<evidence type="ECO:0000313" key="2">
    <source>
        <dbReference type="EMBL" id="KAH7204849.1"/>
    </source>
</evidence>
<keyword evidence="3" id="KW-1185">Reference proteome</keyword>
<dbReference type="Proteomes" id="UP000720189">
    <property type="component" value="Unassembled WGS sequence"/>
</dbReference>